<keyword evidence="6" id="KW-1133">Transmembrane helix</keyword>
<evidence type="ECO:0000256" key="2">
    <source>
        <dbReference type="ARBA" id="ARBA00006375"/>
    </source>
</evidence>
<dbReference type="InterPro" id="IPR023395">
    <property type="entry name" value="MCP_dom_sf"/>
</dbReference>
<evidence type="ECO:0000256" key="4">
    <source>
        <dbReference type="ARBA" id="ARBA00022692"/>
    </source>
</evidence>
<dbReference type="eggNOG" id="KOG0768">
    <property type="taxonomic scope" value="Eukaryota"/>
</dbReference>
<dbReference type="GO" id="GO:0005743">
    <property type="term" value="C:mitochondrial inner membrane"/>
    <property type="evidence" value="ECO:0000318"/>
    <property type="project" value="GO_Central"/>
</dbReference>
<keyword evidence="7 8" id="KW-0472">Membrane</keyword>
<evidence type="ECO:0000256" key="8">
    <source>
        <dbReference type="PROSITE-ProRule" id="PRU00282"/>
    </source>
</evidence>
<organism evidence="11 12">
    <name type="scientific">Thalassiosira pseudonana</name>
    <name type="common">Marine diatom</name>
    <name type="synonym">Cyclotella nana</name>
    <dbReference type="NCBI Taxonomy" id="35128"/>
    <lineage>
        <taxon>Eukaryota</taxon>
        <taxon>Sar</taxon>
        <taxon>Stramenopiles</taxon>
        <taxon>Ochrophyta</taxon>
        <taxon>Bacillariophyta</taxon>
        <taxon>Coscinodiscophyceae</taxon>
        <taxon>Thalassiosirophycidae</taxon>
        <taxon>Thalassiosirales</taxon>
        <taxon>Thalassiosiraceae</taxon>
        <taxon>Thalassiosira</taxon>
    </lineage>
</organism>
<protein>
    <recommendedName>
        <fullName evidence="13">Mitochondrial carrier protein</fullName>
    </recommendedName>
</protein>
<dbReference type="SUPFAM" id="SSF103506">
    <property type="entry name" value="Mitochondrial carrier"/>
    <property type="match status" value="1"/>
</dbReference>
<evidence type="ECO:0008006" key="13">
    <source>
        <dbReference type="Google" id="ProtNLM"/>
    </source>
</evidence>
<dbReference type="RefSeq" id="XP_002287239.1">
    <property type="nucleotide sequence ID" value="XM_002287203.1"/>
</dbReference>
<keyword evidence="4 8" id="KW-0812">Transmembrane</keyword>
<evidence type="ECO:0000256" key="5">
    <source>
        <dbReference type="ARBA" id="ARBA00022737"/>
    </source>
</evidence>
<dbReference type="PROSITE" id="PS51257">
    <property type="entry name" value="PROKAR_LIPOPROTEIN"/>
    <property type="match status" value="1"/>
</dbReference>
<name>B8BU08_THAPS</name>
<dbReference type="KEGG" id="tps:THAPSDRAFT_2317"/>
<accession>B8BU08</accession>
<evidence type="ECO:0000313" key="12">
    <source>
        <dbReference type="Proteomes" id="UP000001449"/>
    </source>
</evidence>
<dbReference type="EMBL" id="CM000639">
    <property type="protein sequence ID" value="EED94682.1"/>
    <property type="molecule type" value="Genomic_DNA"/>
</dbReference>
<dbReference type="Gene3D" id="1.50.40.10">
    <property type="entry name" value="Mitochondrial carrier domain"/>
    <property type="match status" value="1"/>
</dbReference>
<evidence type="ECO:0000256" key="3">
    <source>
        <dbReference type="ARBA" id="ARBA00022448"/>
    </source>
</evidence>
<keyword evidence="12" id="KW-1185">Reference proteome</keyword>
<dbReference type="GO" id="GO:0000095">
    <property type="term" value="F:S-adenosyl-L-methionine transmembrane transporter activity"/>
    <property type="evidence" value="ECO:0000318"/>
    <property type="project" value="GO_Central"/>
</dbReference>
<comment type="subcellular location">
    <subcellularLocation>
        <location evidence="1">Membrane</location>
        <topology evidence="1">Multi-pass membrane protein</topology>
    </subcellularLocation>
</comment>
<dbReference type="Proteomes" id="UP000001449">
    <property type="component" value="Chromosome 2"/>
</dbReference>
<dbReference type="PANTHER" id="PTHR45667">
    <property type="entry name" value="S-ADENOSYLMETHIONINE MITOCHONDRIAL CARRIER PROTEIN"/>
    <property type="match status" value="1"/>
</dbReference>
<feature type="repeat" description="Solcar" evidence="8">
    <location>
        <begin position="119"/>
        <end position="201"/>
    </location>
</feature>
<evidence type="ECO:0000256" key="6">
    <source>
        <dbReference type="ARBA" id="ARBA00022989"/>
    </source>
</evidence>
<proteinExistence type="inferred from homology"/>
<feature type="signal peptide" evidence="10">
    <location>
        <begin position="1"/>
        <end position="17"/>
    </location>
</feature>
<dbReference type="AlphaFoldDB" id="B8BU08"/>
<evidence type="ECO:0000256" key="10">
    <source>
        <dbReference type="SAM" id="SignalP"/>
    </source>
</evidence>
<dbReference type="InterPro" id="IPR002067">
    <property type="entry name" value="MCP"/>
</dbReference>
<dbReference type="PROSITE" id="PS50920">
    <property type="entry name" value="SOLCAR"/>
    <property type="match status" value="2"/>
</dbReference>
<dbReference type="InterPro" id="IPR018108">
    <property type="entry name" value="MCP_transmembrane"/>
</dbReference>
<reference evidence="11 12" key="1">
    <citation type="journal article" date="2004" name="Science">
        <title>The genome of the diatom Thalassiosira pseudonana: ecology, evolution, and metabolism.</title>
        <authorList>
            <person name="Armbrust E.V."/>
            <person name="Berges J.A."/>
            <person name="Bowler C."/>
            <person name="Green B.R."/>
            <person name="Martinez D."/>
            <person name="Putnam N.H."/>
            <person name="Zhou S."/>
            <person name="Allen A.E."/>
            <person name="Apt K.E."/>
            <person name="Bechner M."/>
            <person name="Brzezinski M.A."/>
            <person name="Chaal B.K."/>
            <person name="Chiovitti A."/>
            <person name="Davis A.K."/>
            <person name="Demarest M.S."/>
            <person name="Detter J.C."/>
            <person name="Glavina T."/>
            <person name="Goodstein D."/>
            <person name="Hadi M.Z."/>
            <person name="Hellsten U."/>
            <person name="Hildebrand M."/>
            <person name="Jenkins B.D."/>
            <person name="Jurka J."/>
            <person name="Kapitonov V.V."/>
            <person name="Kroger N."/>
            <person name="Lau W.W."/>
            <person name="Lane T.W."/>
            <person name="Larimer F.W."/>
            <person name="Lippmeier J.C."/>
            <person name="Lucas S."/>
            <person name="Medina M."/>
            <person name="Montsant A."/>
            <person name="Obornik M."/>
            <person name="Parker M.S."/>
            <person name="Palenik B."/>
            <person name="Pazour G.J."/>
            <person name="Richardson P.M."/>
            <person name="Rynearson T.A."/>
            <person name="Saito M.A."/>
            <person name="Schwartz D.C."/>
            <person name="Thamatrakoln K."/>
            <person name="Valentin K."/>
            <person name="Vardi A."/>
            <person name="Wilkerson F.P."/>
            <person name="Rokhsar D.S."/>
        </authorList>
    </citation>
    <scope>NUCLEOTIDE SEQUENCE [LARGE SCALE GENOMIC DNA]</scope>
    <source>
        <strain evidence="11 12">CCMP1335</strain>
    </source>
</reference>
<dbReference type="InParanoid" id="B8BU08"/>
<evidence type="ECO:0000256" key="9">
    <source>
        <dbReference type="RuleBase" id="RU000488"/>
    </source>
</evidence>
<dbReference type="Pfam" id="PF00153">
    <property type="entry name" value="Mito_carr"/>
    <property type="match status" value="2"/>
</dbReference>
<feature type="repeat" description="Solcar" evidence="8">
    <location>
        <begin position="221"/>
        <end position="309"/>
    </location>
</feature>
<dbReference type="PaxDb" id="35128-Thaps2317"/>
<comment type="similarity">
    <text evidence="2 9">Belongs to the mitochondrial carrier (TC 2.A.29) family.</text>
</comment>
<keyword evidence="3 9" id="KW-0813">Transport</keyword>
<sequence length="317" mass="34398">MIRLFLLFISLMLGCHASLADIHVNTQATKSTRCVIHHHPRGGDASSAVINKIIAGGISRGLAQALLYPIDALRTLAQTRDGRTLADVGSQALLRGAAQTSSFALFTGALQFGIFGAVQPQYGALVASACGAAGSCIVSVPQEVIKQRLVTGVYSSFREAIKSIWKNEGVLGFYSGWRPTMSRNVPFVVTTFTSRDLLRDRLLKWKELQTNNGKTTLLVKVSAMENLAVGITSALIAGVVTQPIDVVKTRMMTQAASTATPYTSAVDCALTVVRTEGWRKLYSGFGQRSVYMCGLWGITFAMEPIMFKYLNERNTHQ</sequence>
<feature type="chain" id="PRO_5002869276" description="Mitochondrial carrier protein" evidence="10">
    <location>
        <begin position="18"/>
        <end position="317"/>
    </location>
</feature>
<dbReference type="OMA" id="TRMMTQA"/>
<dbReference type="PRINTS" id="PR00926">
    <property type="entry name" value="MITOCARRIER"/>
</dbReference>
<gene>
    <name evidence="11" type="ORF">THAPSDRAFT_2317</name>
</gene>
<dbReference type="HOGENOM" id="CLU_015166_3_0_1"/>
<keyword evidence="5" id="KW-0677">Repeat</keyword>
<keyword evidence="10" id="KW-0732">Signal</keyword>
<evidence type="ECO:0000256" key="1">
    <source>
        <dbReference type="ARBA" id="ARBA00004141"/>
    </source>
</evidence>
<dbReference type="GeneID" id="7450199"/>
<reference evidence="11 12" key="2">
    <citation type="journal article" date="2008" name="Nature">
        <title>The Phaeodactylum genome reveals the evolutionary history of diatom genomes.</title>
        <authorList>
            <person name="Bowler C."/>
            <person name="Allen A.E."/>
            <person name="Badger J.H."/>
            <person name="Grimwood J."/>
            <person name="Jabbari K."/>
            <person name="Kuo A."/>
            <person name="Maheswari U."/>
            <person name="Martens C."/>
            <person name="Maumus F."/>
            <person name="Otillar R.P."/>
            <person name="Rayko E."/>
            <person name="Salamov A."/>
            <person name="Vandepoele K."/>
            <person name="Beszteri B."/>
            <person name="Gruber A."/>
            <person name="Heijde M."/>
            <person name="Katinka M."/>
            <person name="Mock T."/>
            <person name="Valentin K."/>
            <person name="Verret F."/>
            <person name="Berges J.A."/>
            <person name="Brownlee C."/>
            <person name="Cadoret J.P."/>
            <person name="Chiovitti A."/>
            <person name="Choi C.J."/>
            <person name="Coesel S."/>
            <person name="De Martino A."/>
            <person name="Detter J.C."/>
            <person name="Durkin C."/>
            <person name="Falciatore A."/>
            <person name="Fournet J."/>
            <person name="Haruta M."/>
            <person name="Huysman M.J."/>
            <person name="Jenkins B.D."/>
            <person name="Jiroutova K."/>
            <person name="Jorgensen R.E."/>
            <person name="Joubert Y."/>
            <person name="Kaplan A."/>
            <person name="Kroger N."/>
            <person name="Kroth P.G."/>
            <person name="La Roche J."/>
            <person name="Lindquist E."/>
            <person name="Lommer M."/>
            <person name="Martin-Jezequel V."/>
            <person name="Lopez P.J."/>
            <person name="Lucas S."/>
            <person name="Mangogna M."/>
            <person name="McGinnis K."/>
            <person name="Medlin L.K."/>
            <person name="Montsant A."/>
            <person name="Oudot-Le Secq M.P."/>
            <person name="Napoli C."/>
            <person name="Obornik M."/>
            <person name="Parker M.S."/>
            <person name="Petit J.L."/>
            <person name="Porcel B.M."/>
            <person name="Poulsen N."/>
            <person name="Robison M."/>
            <person name="Rychlewski L."/>
            <person name="Rynearson T.A."/>
            <person name="Schmutz J."/>
            <person name="Shapiro H."/>
            <person name="Siaut M."/>
            <person name="Stanley M."/>
            <person name="Sussman M.R."/>
            <person name="Taylor A.R."/>
            <person name="Vardi A."/>
            <person name="von Dassow P."/>
            <person name="Vyverman W."/>
            <person name="Willis A."/>
            <person name="Wyrwicz L.S."/>
            <person name="Rokhsar D.S."/>
            <person name="Weissenbach J."/>
            <person name="Armbrust E.V."/>
            <person name="Green B.R."/>
            <person name="Van de Peer Y."/>
            <person name="Grigoriev I.V."/>
        </authorList>
    </citation>
    <scope>NUCLEOTIDE SEQUENCE [LARGE SCALE GENOMIC DNA]</scope>
    <source>
        <strain evidence="11 12">CCMP1335</strain>
    </source>
</reference>
<evidence type="ECO:0000256" key="7">
    <source>
        <dbReference type="ARBA" id="ARBA00023136"/>
    </source>
</evidence>
<evidence type="ECO:0000313" key="11">
    <source>
        <dbReference type="EMBL" id="EED94682.1"/>
    </source>
</evidence>